<protein>
    <submittedName>
        <fullName evidence="8">Uncharacterized protein</fullName>
    </submittedName>
</protein>
<name>A0AAN9F803_CLITE</name>
<dbReference type="Gene3D" id="1.10.10.60">
    <property type="entry name" value="Homeodomain-like"/>
    <property type="match status" value="2"/>
</dbReference>
<keyword evidence="4" id="KW-0238">DNA-binding</keyword>
<evidence type="ECO:0000256" key="2">
    <source>
        <dbReference type="ARBA" id="ARBA00022737"/>
    </source>
</evidence>
<feature type="domain" description="Myb-like" evidence="6">
    <location>
        <begin position="190"/>
        <end position="241"/>
    </location>
</feature>
<dbReference type="CDD" id="cd00167">
    <property type="entry name" value="SANT"/>
    <property type="match status" value="2"/>
</dbReference>
<reference evidence="8 9" key="1">
    <citation type="submission" date="2024-01" db="EMBL/GenBank/DDBJ databases">
        <title>The genomes of 5 underutilized Papilionoideae crops provide insights into root nodulation and disease resistance.</title>
        <authorList>
            <person name="Yuan L."/>
        </authorList>
    </citation>
    <scope>NUCLEOTIDE SEQUENCE [LARGE SCALE GENOMIC DNA]</scope>
    <source>
        <strain evidence="8">LY-2023</strain>
        <tissue evidence="8">Leaf</tissue>
    </source>
</reference>
<feature type="domain" description="Myb-like" evidence="6">
    <location>
        <begin position="242"/>
        <end position="292"/>
    </location>
</feature>
<organism evidence="8 9">
    <name type="scientific">Clitoria ternatea</name>
    <name type="common">Butterfly pea</name>
    <dbReference type="NCBI Taxonomy" id="43366"/>
    <lineage>
        <taxon>Eukaryota</taxon>
        <taxon>Viridiplantae</taxon>
        <taxon>Streptophyta</taxon>
        <taxon>Embryophyta</taxon>
        <taxon>Tracheophyta</taxon>
        <taxon>Spermatophyta</taxon>
        <taxon>Magnoliopsida</taxon>
        <taxon>eudicotyledons</taxon>
        <taxon>Gunneridae</taxon>
        <taxon>Pentapetalae</taxon>
        <taxon>rosids</taxon>
        <taxon>fabids</taxon>
        <taxon>Fabales</taxon>
        <taxon>Fabaceae</taxon>
        <taxon>Papilionoideae</taxon>
        <taxon>50 kb inversion clade</taxon>
        <taxon>NPAAA clade</taxon>
        <taxon>indigoferoid/millettioid clade</taxon>
        <taxon>Phaseoleae</taxon>
        <taxon>Clitoria</taxon>
    </lineage>
</organism>
<comment type="caution">
    <text evidence="8">The sequence shown here is derived from an EMBL/GenBank/DDBJ whole genome shotgun (WGS) entry which is preliminary data.</text>
</comment>
<proteinExistence type="predicted"/>
<dbReference type="PANTHER" id="PTHR45614:SF285">
    <property type="entry name" value="TRANSCRIPTION FACTOR MYB98"/>
    <property type="match status" value="1"/>
</dbReference>
<dbReference type="EMBL" id="JAYKXN010000007">
    <property type="protein sequence ID" value="KAK7271662.1"/>
    <property type="molecule type" value="Genomic_DNA"/>
</dbReference>
<feature type="domain" description="HTH myb-type" evidence="7">
    <location>
        <begin position="246"/>
        <end position="296"/>
    </location>
</feature>
<sequence>MEFDPSFHGQHQFPYLSSLFHENPFLGPQTQTIFPTQNSIPIPPPNDNPLFHPNNFNQFQNYTSDVPNNHINSNFMMEGHSSSITNPSTFPFDNAFANAQHNPMMTLPPNNNSNNTMFDSYSQPTGKVIWDFSKKSLIPPSEASSSKLPSQSSPNFLSNNYELGVNDFWNIDHARHQSMERIENDTNISNGKIIKGQWSPQEDRTLVELVERFGLKKWAQIAKLLHGRIGKQCRERWHNHLRPNIRKESWTREEDMMLIKCHEEVGNKWAEIAKRMPGRTENTIKNHWNATKRRLNCKKQKKNPASNFEGSLLQAYIRRVIVVEAASKELKESMKMKMMKKKKQVLGSGSHDLSRIFQYDVFNSGYAPLQVNNKC</sequence>
<evidence type="ECO:0000259" key="6">
    <source>
        <dbReference type="PROSITE" id="PS50090"/>
    </source>
</evidence>
<dbReference type="Proteomes" id="UP001359559">
    <property type="component" value="Unassembled WGS sequence"/>
</dbReference>
<evidence type="ECO:0000313" key="8">
    <source>
        <dbReference type="EMBL" id="KAK7271662.1"/>
    </source>
</evidence>
<keyword evidence="5" id="KW-0539">Nucleus</keyword>
<feature type="domain" description="HTH myb-type" evidence="7">
    <location>
        <begin position="190"/>
        <end position="245"/>
    </location>
</feature>
<evidence type="ECO:0000256" key="1">
    <source>
        <dbReference type="ARBA" id="ARBA00004123"/>
    </source>
</evidence>
<dbReference type="GO" id="GO:0000978">
    <property type="term" value="F:RNA polymerase II cis-regulatory region sequence-specific DNA binding"/>
    <property type="evidence" value="ECO:0007669"/>
    <property type="project" value="TreeGrafter"/>
</dbReference>
<evidence type="ECO:0000256" key="3">
    <source>
        <dbReference type="ARBA" id="ARBA00023015"/>
    </source>
</evidence>
<dbReference type="InterPro" id="IPR001005">
    <property type="entry name" value="SANT/Myb"/>
</dbReference>
<dbReference type="PROSITE" id="PS51294">
    <property type="entry name" value="HTH_MYB"/>
    <property type="match status" value="2"/>
</dbReference>
<keyword evidence="3" id="KW-0805">Transcription regulation</keyword>
<dbReference type="GO" id="GO:0000981">
    <property type="term" value="F:DNA-binding transcription factor activity, RNA polymerase II-specific"/>
    <property type="evidence" value="ECO:0007669"/>
    <property type="project" value="TreeGrafter"/>
</dbReference>
<dbReference type="InterPro" id="IPR050560">
    <property type="entry name" value="MYB_TF"/>
</dbReference>
<dbReference type="SUPFAM" id="SSF46689">
    <property type="entry name" value="Homeodomain-like"/>
    <property type="match status" value="1"/>
</dbReference>
<comment type="subcellular location">
    <subcellularLocation>
        <location evidence="1">Nucleus</location>
    </subcellularLocation>
</comment>
<dbReference type="GO" id="GO:0005634">
    <property type="term" value="C:nucleus"/>
    <property type="evidence" value="ECO:0007669"/>
    <property type="project" value="UniProtKB-SubCell"/>
</dbReference>
<gene>
    <name evidence="8" type="ORF">RJT34_27745</name>
</gene>
<evidence type="ECO:0000313" key="9">
    <source>
        <dbReference type="Proteomes" id="UP001359559"/>
    </source>
</evidence>
<keyword evidence="3" id="KW-0804">Transcription</keyword>
<keyword evidence="9" id="KW-1185">Reference proteome</keyword>
<dbReference type="PROSITE" id="PS50090">
    <property type="entry name" value="MYB_LIKE"/>
    <property type="match status" value="2"/>
</dbReference>
<dbReference type="InterPro" id="IPR017930">
    <property type="entry name" value="Myb_dom"/>
</dbReference>
<evidence type="ECO:0000256" key="4">
    <source>
        <dbReference type="ARBA" id="ARBA00023125"/>
    </source>
</evidence>
<keyword evidence="2" id="KW-0677">Repeat</keyword>
<accession>A0AAN9F803</accession>
<dbReference type="FunFam" id="1.10.10.60:FF:000010">
    <property type="entry name" value="Transcriptional activator Myb isoform A"/>
    <property type="match status" value="1"/>
</dbReference>
<dbReference type="AlphaFoldDB" id="A0AAN9F803"/>
<dbReference type="InterPro" id="IPR009057">
    <property type="entry name" value="Homeodomain-like_sf"/>
</dbReference>
<dbReference type="PANTHER" id="PTHR45614">
    <property type="entry name" value="MYB PROTEIN-RELATED"/>
    <property type="match status" value="1"/>
</dbReference>
<dbReference type="Pfam" id="PF13921">
    <property type="entry name" value="Myb_DNA-bind_6"/>
    <property type="match status" value="1"/>
</dbReference>
<dbReference type="SMART" id="SM00717">
    <property type="entry name" value="SANT"/>
    <property type="match status" value="2"/>
</dbReference>
<evidence type="ECO:0000256" key="5">
    <source>
        <dbReference type="ARBA" id="ARBA00023242"/>
    </source>
</evidence>
<evidence type="ECO:0000259" key="7">
    <source>
        <dbReference type="PROSITE" id="PS51294"/>
    </source>
</evidence>